<comment type="subunit">
    <text evidence="7">Part of the 50S ribosomal subunit.</text>
</comment>
<gene>
    <name evidence="7" type="primary">rpmE</name>
    <name evidence="8" type="ORF">DRP43_03145</name>
</gene>
<dbReference type="EMBL" id="QNBD01000124">
    <property type="protein sequence ID" value="RKX70681.1"/>
    <property type="molecule type" value="Genomic_DNA"/>
</dbReference>
<dbReference type="Gene3D" id="4.10.830.30">
    <property type="entry name" value="Ribosomal protein L31"/>
    <property type="match status" value="1"/>
</dbReference>
<dbReference type="Pfam" id="PF01197">
    <property type="entry name" value="Ribosomal_L31"/>
    <property type="match status" value="1"/>
</dbReference>
<proteinExistence type="inferred from homology"/>
<comment type="cofactor">
    <cofactor evidence="7">
        <name>Zn(2+)</name>
        <dbReference type="ChEBI" id="CHEBI:29105"/>
    </cofactor>
    <text evidence="7">Binds 1 zinc ion per subunit.</text>
</comment>
<comment type="function">
    <text evidence="7">Binds the 23S rRNA.</text>
</comment>
<dbReference type="NCBIfam" id="NF001809">
    <property type="entry name" value="PRK00528.1"/>
    <property type="match status" value="1"/>
</dbReference>
<dbReference type="GO" id="GO:0003735">
    <property type="term" value="F:structural constituent of ribosome"/>
    <property type="evidence" value="ECO:0007669"/>
    <property type="project" value="InterPro"/>
</dbReference>
<dbReference type="HAMAP" id="MF_00501">
    <property type="entry name" value="Ribosomal_bL31_1"/>
    <property type="match status" value="1"/>
</dbReference>
<evidence type="ECO:0000256" key="6">
    <source>
        <dbReference type="ARBA" id="ARBA00035687"/>
    </source>
</evidence>
<evidence type="ECO:0000256" key="1">
    <source>
        <dbReference type="ARBA" id="ARBA00009296"/>
    </source>
</evidence>
<feature type="binding site" evidence="7">
    <location>
        <position position="16"/>
    </location>
    <ligand>
        <name>Zn(2+)</name>
        <dbReference type="ChEBI" id="CHEBI:29105"/>
    </ligand>
</feature>
<comment type="similarity">
    <text evidence="1 7">Belongs to the bacterial ribosomal protein bL31 family. Type A subfamily.</text>
</comment>
<dbReference type="GO" id="GO:1990904">
    <property type="term" value="C:ribonucleoprotein complex"/>
    <property type="evidence" value="ECO:0007669"/>
    <property type="project" value="UniProtKB-KW"/>
</dbReference>
<dbReference type="PROSITE" id="PS01143">
    <property type="entry name" value="RIBOSOMAL_L31"/>
    <property type="match status" value="1"/>
</dbReference>
<evidence type="ECO:0000256" key="7">
    <source>
        <dbReference type="HAMAP-Rule" id="MF_00501"/>
    </source>
</evidence>
<keyword evidence="2 7" id="KW-0699">rRNA-binding</keyword>
<dbReference type="NCBIfam" id="NF000612">
    <property type="entry name" value="PRK00019.1"/>
    <property type="match status" value="1"/>
</dbReference>
<organism evidence="8 9">
    <name type="scientific">candidate division TA06 bacterium</name>
    <dbReference type="NCBI Taxonomy" id="2250710"/>
    <lineage>
        <taxon>Bacteria</taxon>
        <taxon>Bacteria division TA06</taxon>
    </lineage>
</organism>
<dbReference type="GO" id="GO:0005840">
    <property type="term" value="C:ribosome"/>
    <property type="evidence" value="ECO:0007669"/>
    <property type="project" value="UniProtKB-KW"/>
</dbReference>
<keyword evidence="5 7" id="KW-0687">Ribonucleoprotein</keyword>
<dbReference type="SUPFAM" id="SSF143800">
    <property type="entry name" value="L28p-like"/>
    <property type="match status" value="1"/>
</dbReference>
<comment type="caution">
    <text evidence="8">The sequence shown here is derived from an EMBL/GenBank/DDBJ whole genome shotgun (WGS) entry which is preliminary data.</text>
</comment>
<dbReference type="InterPro" id="IPR042105">
    <property type="entry name" value="Ribosomal_bL31_sf"/>
</dbReference>
<evidence type="ECO:0000256" key="2">
    <source>
        <dbReference type="ARBA" id="ARBA00022730"/>
    </source>
</evidence>
<dbReference type="AlphaFoldDB" id="A0A660SKX7"/>
<dbReference type="InterPro" id="IPR027491">
    <property type="entry name" value="Ribosomal_bL31_A"/>
</dbReference>
<evidence type="ECO:0000256" key="3">
    <source>
        <dbReference type="ARBA" id="ARBA00022884"/>
    </source>
</evidence>
<evidence type="ECO:0000313" key="9">
    <source>
        <dbReference type="Proteomes" id="UP000271125"/>
    </source>
</evidence>
<evidence type="ECO:0000313" key="8">
    <source>
        <dbReference type="EMBL" id="RKX70681.1"/>
    </source>
</evidence>
<feature type="binding site" evidence="7">
    <location>
        <position position="39"/>
    </location>
    <ligand>
        <name>Zn(2+)</name>
        <dbReference type="ChEBI" id="CHEBI:29105"/>
    </ligand>
</feature>
<dbReference type="PANTHER" id="PTHR33280:SF6">
    <property type="entry name" value="LARGE RIBOSOMAL SUBUNIT PROTEIN BL31A"/>
    <property type="match status" value="1"/>
</dbReference>
<feature type="binding site" evidence="7">
    <location>
        <position position="18"/>
    </location>
    <ligand>
        <name>Zn(2+)</name>
        <dbReference type="ChEBI" id="CHEBI:29105"/>
    </ligand>
</feature>
<dbReference type="Proteomes" id="UP000271125">
    <property type="component" value="Unassembled WGS sequence"/>
</dbReference>
<dbReference type="GO" id="GO:0019843">
    <property type="term" value="F:rRNA binding"/>
    <property type="evidence" value="ECO:0007669"/>
    <property type="project" value="UniProtKB-KW"/>
</dbReference>
<dbReference type="GO" id="GO:0046872">
    <property type="term" value="F:metal ion binding"/>
    <property type="evidence" value="ECO:0007669"/>
    <property type="project" value="UniProtKB-KW"/>
</dbReference>
<reference evidence="8 9" key="1">
    <citation type="submission" date="2018-06" db="EMBL/GenBank/DDBJ databases">
        <title>Extensive metabolic versatility and redundancy in microbially diverse, dynamic hydrothermal sediments.</title>
        <authorList>
            <person name="Dombrowski N."/>
            <person name="Teske A."/>
            <person name="Baker B.J."/>
        </authorList>
    </citation>
    <scope>NUCLEOTIDE SEQUENCE [LARGE SCALE GENOMIC DNA]</scope>
    <source>
        <strain evidence="8">B10_G13</strain>
    </source>
</reference>
<keyword evidence="7" id="KW-0862">Zinc</keyword>
<keyword evidence="4 7" id="KW-0689">Ribosomal protein</keyword>
<dbReference type="GO" id="GO:0006412">
    <property type="term" value="P:translation"/>
    <property type="evidence" value="ECO:0007669"/>
    <property type="project" value="UniProtKB-UniRule"/>
</dbReference>
<sequence length="70" mass="8033">MKKKIHPKYVDCIVTCACGNEIHTKDTVPKLHVEICSACHPFFTGKQKFVDTAGKVEKFHRRYGKRKKGD</sequence>
<evidence type="ECO:0000256" key="5">
    <source>
        <dbReference type="ARBA" id="ARBA00023274"/>
    </source>
</evidence>
<name>A0A660SKX7_UNCT6</name>
<protein>
    <recommendedName>
        <fullName evidence="6 7">Large ribosomal subunit protein bL31</fullName>
    </recommendedName>
</protein>
<dbReference type="PRINTS" id="PR01249">
    <property type="entry name" value="RIBOSOMALL31"/>
</dbReference>
<keyword evidence="3 7" id="KW-0694">RNA-binding</keyword>
<dbReference type="PANTHER" id="PTHR33280">
    <property type="entry name" value="50S RIBOSOMAL PROTEIN L31, CHLOROPLASTIC"/>
    <property type="match status" value="1"/>
</dbReference>
<accession>A0A660SKX7</accession>
<dbReference type="InterPro" id="IPR034704">
    <property type="entry name" value="Ribosomal_bL28/bL31-like_sf"/>
</dbReference>
<evidence type="ECO:0000256" key="4">
    <source>
        <dbReference type="ARBA" id="ARBA00022980"/>
    </source>
</evidence>
<dbReference type="NCBIfam" id="TIGR00105">
    <property type="entry name" value="L31"/>
    <property type="match status" value="1"/>
</dbReference>
<feature type="binding site" evidence="7">
    <location>
        <position position="36"/>
    </location>
    <ligand>
        <name>Zn(2+)</name>
        <dbReference type="ChEBI" id="CHEBI:29105"/>
    </ligand>
</feature>
<keyword evidence="7" id="KW-0479">Metal-binding</keyword>
<dbReference type="InterPro" id="IPR002150">
    <property type="entry name" value="Ribosomal_bL31"/>
</dbReference>